<name>A0ABR4VMC6_9GAMM</name>
<sequence>GVPDALAFAFALDITDPAADIATIDRLVLNVNDASSWKVQSPAEVEIRWRTDSVTFRTATAGNYKLAYQVP</sequence>
<keyword evidence="2" id="KW-1185">Reference proteome</keyword>
<proteinExistence type="predicted"/>
<comment type="caution">
    <text evidence="1">The sequence shown here is derived from an EMBL/GenBank/DDBJ whole genome shotgun (WGS) entry which is preliminary data.</text>
</comment>
<protein>
    <recommendedName>
        <fullName evidence="3">Phage tail protein</fullName>
    </recommendedName>
</protein>
<dbReference type="Proteomes" id="UP000029447">
    <property type="component" value="Unassembled WGS sequence"/>
</dbReference>
<organism evidence="1 2">
    <name type="scientific">Pectobacterium odoriferum</name>
    <dbReference type="NCBI Taxonomy" id="78398"/>
    <lineage>
        <taxon>Bacteria</taxon>
        <taxon>Pseudomonadati</taxon>
        <taxon>Pseudomonadota</taxon>
        <taxon>Gammaproteobacteria</taxon>
        <taxon>Enterobacterales</taxon>
        <taxon>Pectobacteriaceae</taxon>
        <taxon>Pectobacterium</taxon>
    </lineage>
</organism>
<reference evidence="1 2" key="1">
    <citation type="submission" date="2014-08" db="EMBL/GenBank/DDBJ databases">
        <title>Genome sequences of NCPPB Pectobacterium isolates.</title>
        <authorList>
            <person name="Glover R.H."/>
            <person name="Sapp M."/>
            <person name="Elphinstone J."/>
        </authorList>
    </citation>
    <scope>NUCLEOTIDE SEQUENCE [LARGE SCALE GENOMIC DNA]</scope>
    <source>
        <strain evidence="1 2">NCPPB3841</strain>
    </source>
</reference>
<accession>A0ABR4VMC6</accession>
<evidence type="ECO:0000313" key="2">
    <source>
        <dbReference type="Proteomes" id="UP000029447"/>
    </source>
</evidence>
<gene>
    <name evidence="1" type="ORF">KU75_17400</name>
</gene>
<feature type="non-terminal residue" evidence="1">
    <location>
        <position position="1"/>
    </location>
</feature>
<evidence type="ECO:0008006" key="3">
    <source>
        <dbReference type="Google" id="ProtNLM"/>
    </source>
</evidence>
<evidence type="ECO:0000313" key="1">
    <source>
        <dbReference type="EMBL" id="KGA40512.1"/>
    </source>
</evidence>
<dbReference type="EMBL" id="JQOF01000015">
    <property type="protein sequence ID" value="KGA40512.1"/>
    <property type="molecule type" value="Genomic_DNA"/>
</dbReference>